<comment type="subcellular location">
    <subcellularLocation>
        <location evidence="1">Membrane</location>
        <topology evidence="1">Single-pass membrane protein</topology>
    </subcellularLocation>
</comment>
<evidence type="ECO:0000256" key="5">
    <source>
        <dbReference type="SAM" id="Phobius"/>
    </source>
</evidence>
<dbReference type="PANTHER" id="PTHR12988">
    <property type="entry name" value="SPHINGOMYELIN PHOSPHODIESTERASE 4"/>
    <property type="match status" value="1"/>
</dbReference>
<dbReference type="Proteomes" id="UP001162480">
    <property type="component" value="Chromosome 1"/>
</dbReference>
<keyword evidence="3 5" id="KW-1133">Transmembrane helix</keyword>
<evidence type="ECO:0000313" key="7">
    <source>
        <dbReference type="Proteomes" id="UP001162480"/>
    </source>
</evidence>
<dbReference type="InterPro" id="IPR024129">
    <property type="entry name" value="Sphingomy_SMPD4"/>
</dbReference>
<dbReference type="GO" id="GO:0050290">
    <property type="term" value="F:sphingomyelin phosphodiesterase D activity"/>
    <property type="evidence" value="ECO:0007669"/>
    <property type="project" value="InterPro"/>
</dbReference>
<proteinExistence type="predicted"/>
<feature type="transmembrane region" description="Helical" evidence="5">
    <location>
        <begin position="774"/>
        <end position="796"/>
    </location>
</feature>
<evidence type="ECO:0000256" key="4">
    <source>
        <dbReference type="ARBA" id="ARBA00023136"/>
    </source>
</evidence>
<dbReference type="AlphaFoldDB" id="A0AA36EVH5"/>
<evidence type="ECO:0000313" key="6">
    <source>
        <dbReference type="EMBL" id="CAI9714814.1"/>
    </source>
</evidence>
<organism evidence="6 7">
    <name type="scientific">Octopus vulgaris</name>
    <name type="common">Common octopus</name>
    <dbReference type="NCBI Taxonomy" id="6645"/>
    <lineage>
        <taxon>Eukaryota</taxon>
        <taxon>Metazoa</taxon>
        <taxon>Spiralia</taxon>
        <taxon>Lophotrochozoa</taxon>
        <taxon>Mollusca</taxon>
        <taxon>Cephalopoda</taxon>
        <taxon>Coleoidea</taxon>
        <taxon>Octopodiformes</taxon>
        <taxon>Octopoda</taxon>
        <taxon>Incirrata</taxon>
        <taxon>Octopodidae</taxon>
        <taxon>Octopus</taxon>
    </lineage>
</organism>
<evidence type="ECO:0000256" key="2">
    <source>
        <dbReference type="ARBA" id="ARBA00022692"/>
    </source>
</evidence>
<name>A0AA36EVH5_OCTVU</name>
<accession>A0AA36EVH5</accession>
<protein>
    <submittedName>
        <fullName evidence="6">Sphingomyelin phosphodiesterase 4-like isoform X2</fullName>
    </submittedName>
</protein>
<dbReference type="Pfam" id="PF14724">
    <property type="entry name" value="mit_SMPDase"/>
    <property type="match status" value="2"/>
</dbReference>
<gene>
    <name evidence="6" type="ORF">OCTVUL_1B015487</name>
</gene>
<evidence type="ECO:0000256" key="1">
    <source>
        <dbReference type="ARBA" id="ARBA00004167"/>
    </source>
</evidence>
<keyword evidence="2 5" id="KW-0812">Transmembrane</keyword>
<keyword evidence="4 5" id="KW-0472">Membrane</keyword>
<dbReference type="GO" id="GO:0006685">
    <property type="term" value="P:sphingomyelin catabolic process"/>
    <property type="evidence" value="ECO:0007669"/>
    <property type="project" value="TreeGrafter"/>
</dbReference>
<dbReference type="GO" id="GO:0046513">
    <property type="term" value="P:ceramide biosynthetic process"/>
    <property type="evidence" value="ECO:0007669"/>
    <property type="project" value="TreeGrafter"/>
</dbReference>
<dbReference type="GO" id="GO:0046475">
    <property type="term" value="P:glycerophospholipid catabolic process"/>
    <property type="evidence" value="ECO:0007669"/>
    <property type="project" value="TreeGrafter"/>
</dbReference>
<keyword evidence="7" id="KW-1185">Reference proteome</keyword>
<dbReference type="EMBL" id="OX597814">
    <property type="protein sequence ID" value="CAI9714814.1"/>
    <property type="molecule type" value="Genomic_DNA"/>
</dbReference>
<reference evidence="6" key="1">
    <citation type="submission" date="2023-08" db="EMBL/GenBank/DDBJ databases">
        <authorList>
            <person name="Alioto T."/>
            <person name="Alioto T."/>
            <person name="Gomez Garrido J."/>
        </authorList>
    </citation>
    <scope>NUCLEOTIDE SEQUENCE</scope>
</reference>
<dbReference type="GO" id="GO:0016020">
    <property type="term" value="C:membrane"/>
    <property type="evidence" value="ECO:0007669"/>
    <property type="project" value="UniProtKB-SubCell"/>
</dbReference>
<feature type="transmembrane region" description="Helical" evidence="5">
    <location>
        <begin position="745"/>
        <end position="768"/>
    </location>
</feature>
<evidence type="ECO:0000256" key="3">
    <source>
        <dbReference type="ARBA" id="ARBA00022989"/>
    </source>
</evidence>
<dbReference type="PANTHER" id="PTHR12988:SF6">
    <property type="entry name" value="SPHINGOMYELIN PHOSPHODIESTERASE 4"/>
    <property type="match status" value="1"/>
</dbReference>
<sequence>MAAMTGGSLSILVEFQNAISKPLLKRFEMVTSIIMSISTKEAHHIFPTILESIFGFGHEPGWNLEYINKIKTPEEYEYGRAFLSPNGPLMKLVYRLQSDPYLSYDFPLHCLPAPTRRLIEEGAVPVFYANKLQMQAFGRPYLTLTPFELFLFHFAFMLVSPKSRLNCPIWGHFSAFLYPTLVEDYLDYLLPLEKQQIPAIPHMPSLVRSPVIQSQNTGSPIQSSHSSVSPKYIPGLRLFKSSVVTAQKQPFKSPSVLDQSGTEMWHSEALIQVFSDFWLNQNSANVNQLGVLYQNEELYVPTINHIRIARVLVKHLHYFVNSALPPISSPPYYQQLPTSIDQFKKTTVLGIIQKRLYTFLRHAFHWWPLDSSFRLLLETWLSYIQPWRYVSQTKPNLRSNNEEDDNAIIQDRWYSFVVDNLLFYSAIFHQILPRFFRMDLTSPHNAYMMFRITKVFSNPNLVAMLHKAEEEMYQPIFLQASTSRDIGGSYLSPDHRLNAALNVQISELERPGFQYLPLFDRTTVDTVRKLLINIAHAKKEVRTSEQAEKSSQFNFPTIWLKMASFFNPNNFSGDSDSIELQRKTRQHLEMVENQLQYIFDIAPPEVLFYDDNKDNNSNLTNGDVHKQCQHDETLPDFETTYEGKRLTDVGRHQLMNRLRTANVSYQGDPDLQPVRSFENGFLVQNLYNICCQINNQCSTTIHNLYYREDFLGRVMRAYIQPPLCLRDFYSPNKLRITSMSSKPHISLRLFASYYILFRLLLLYLILYLCYDISFITYFIILFLIIFFYGIVHGIFIKQPAKPPPRNCSGSFEDLLSNFE</sequence>